<name>A0A9W8J7I2_9AGAR</name>
<proteinExistence type="predicted"/>
<feature type="compositionally biased region" description="Low complexity" evidence="1">
    <location>
        <begin position="276"/>
        <end position="323"/>
    </location>
</feature>
<organism evidence="3 4">
    <name type="scientific">Candolleomyces eurysporus</name>
    <dbReference type="NCBI Taxonomy" id="2828524"/>
    <lineage>
        <taxon>Eukaryota</taxon>
        <taxon>Fungi</taxon>
        <taxon>Dikarya</taxon>
        <taxon>Basidiomycota</taxon>
        <taxon>Agaricomycotina</taxon>
        <taxon>Agaricomycetes</taxon>
        <taxon>Agaricomycetidae</taxon>
        <taxon>Agaricales</taxon>
        <taxon>Agaricineae</taxon>
        <taxon>Psathyrellaceae</taxon>
        <taxon>Candolleomyces</taxon>
    </lineage>
</organism>
<reference evidence="3" key="1">
    <citation type="submission" date="2022-06" db="EMBL/GenBank/DDBJ databases">
        <title>Genome Sequence of Candolleomyces eurysporus.</title>
        <authorList>
            <person name="Buettner E."/>
        </authorList>
    </citation>
    <scope>NUCLEOTIDE SEQUENCE</scope>
    <source>
        <strain evidence="3">VTCC 930004</strain>
    </source>
</reference>
<dbReference type="AlphaFoldDB" id="A0A9W8J7I2"/>
<feature type="compositionally biased region" description="Low complexity" evidence="1">
    <location>
        <begin position="426"/>
        <end position="450"/>
    </location>
</feature>
<dbReference type="EMBL" id="JANBPK010000866">
    <property type="protein sequence ID" value="KAJ2929582.1"/>
    <property type="molecule type" value="Genomic_DNA"/>
</dbReference>
<evidence type="ECO:0000313" key="3">
    <source>
        <dbReference type="EMBL" id="KAJ2929582.1"/>
    </source>
</evidence>
<evidence type="ECO:0000256" key="1">
    <source>
        <dbReference type="SAM" id="MobiDB-lite"/>
    </source>
</evidence>
<feature type="region of interest" description="Disordered" evidence="1">
    <location>
        <begin position="221"/>
        <end position="256"/>
    </location>
</feature>
<feature type="compositionally biased region" description="Pro residues" evidence="1">
    <location>
        <begin position="61"/>
        <end position="73"/>
    </location>
</feature>
<keyword evidence="2" id="KW-1133">Transmembrane helix</keyword>
<dbReference type="OrthoDB" id="3263215at2759"/>
<gene>
    <name evidence="3" type="ORF">H1R20_g7513</name>
</gene>
<comment type="caution">
    <text evidence="3">The sequence shown here is derived from an EMBL/GenBank/DDBJ whole genome shotgun (WGS) entry which is preliminary data.</text>
</comment>
<feature type="region of interest" description="Disordered" evidence="1">
    <location>
        <begin position="186"/>
        <end position="209"/>
    </location>
</feature>
<keyword evidence="2" id="KW-0812">Transmembrane</keyword>
<feature type="transmembrane region" description="Helical" evidence="2">
    <location>
        <begin position="126"/>
        <end position="151"/>
    </location>
</feature>
<keyword evidence="4" id="KW-1185">Reference proteome</keyword>
<dbReference type="Proteomes" id="UP001140091">
    <property type="component" value="Unassembled WGS sequence"/>
</dbReference>
<feature type="region of interest" description="Disordered" evidence="1">
    <location>
        <begin position="421"/>
        <end position="502"/>
    </location>
</feature>
<feature type="compositionally biased region" description="Gly residues" evidence="1">
    <location>
        <begin position="192"/>
        <end position="207"/>
    </location>
</feature>
<feature type="non-terminal residue" evidence="3">
    <location>
        <position position="502"/>
    </location>
</feature>
<keyword evidence="2" id="KW-0472">Membrane</keyword>
<feature type="region of interest" description="Disordered" evidence="1">
    <location>
        <begin position="55"/>
        <end position="92"/>
    </location>
</feature>
<sequence length="502" mass="50796">MCDQHERGATANLLYPRPHHVGRDYSCTSLITIASDGVITTTISHPVTLFTTSCTVTTPDTPTPRPDTNPPTSTPTTTTSTYTTVSNTTLPNGAVSTVTQTMTSVGLPSPTTQSNNSNETGSGTNVAPIVGGVVGGIVGLAALAMVTWYFLPDDFEPSHHNDKMGPLEDEVNAKGYQYGLVGHEATNPGGPPSGGQEIGMKGAGGNEVGYQPNVNETGYYQPTANEVGPYQPTGNEVYHGGNETGYQDPHHVRTPSLAPLLTGLGAAAAASAAGATAQSISGSSRPPSSGRPSTGGSTYPLIPQGQQQQQQQGYPPQGYGAQGLTAYPPSSGQSYGGSQGYYGSDHGHSYGGSASGHSTSPSMGSWNGGPAQPQNNIMPVMAGGNRQSYIDPENRAGSPVSIQEHRVLQVINPDNSYTFSSGGGASSAVAGGSSSSAAYSSGAGSSSAAAPAVDGKGRPINFGGEKAPLVHLDGGRYEEPLGPAPAGGPSSSGEPAPPAYSS</sequence>
<feature type="compositionally biased region" description="Low complexity" evidence="1">
    <location>
        <begin position="74"/>
        <end position="89"/>
    </location>
</feature>
<evidence type="ECO:0000256" key="2">
    <source>
        <dbReference type="SAM" id="Phobius"/>
    </source>
</evidence>
<accession>A0A9W8J7I2</accession>
<evidence type="ECO:0000313" key="4">
    <source>
        <dbReference type="Proteomes" id="UP001140091"/>
    </source>
</evidence>
<feature type="region of interest" description="Disordered" evidence="1">
    <location>
        <begin position="276"/>
        <end position="397"/>
    </location>
</feature>
<protein>
    <submittedName>
        <fullName evidence="3">Uncharacterized protein</fullName>
    </submittedName>
</protein>